<keyword evidence="4" id="KW-1185">Reference proteome</keyword>
<accession>B0DC65</accession>
<protein>
    <submittedName>
        <fullName evidence="3">Predicted protein</fullName>
    </submittedName>
</protein>
<dbReference type="RefSeq" id="XP_001881628.1">
    <property type="nucleotide sequence ID" value="XM_001881593.1"/>
</dbReference>
<name>B0DC65_LACBS</name>
<sequence>MVKRAKSPDATDDARYMTVYQPYPMNANWELPSDVIAFVFWIAGCIGVEPLLGLHYKPKASFSSHLLSGARGMVLLEIDKAYPEHERLLGEHRWIEFLKNPRVDEKERISQISYCLYDTGRAAQKDGWKRIHVESHWFKDWSPNNGVVHKLYPTTHWRPVPPEDKTNKPLCRRGGIYKARMATTHNPTHKHTSTYPPYPPPHHRLFCPPPLPQLTLTAHTPSTHENAHPPHTSAHSSASSLQNYSTRRHPGMTVWEAVVTGFGGVFFLLRGSERDISLRFSYGYLVLSIYISFSTPGYFIVIFIWTPGAFNIFHSQPQDISLQFSYGYLALSLDISLLAPGYFIVLFI</sequence>
<dbReference type="InParanoid" id="B0DC65"/>
<keyword evidence="2" id="KW-0472">Membrane</keyword>
<keyword evidence="2" id="KW-0812">Transmembrane</keyword>
<feature type="transmembrane region" description="Helical" evidence="2">
    <location>
        <begin position="326"/>
        <end position="347"/>
    </location>
</feature>
<keyword evidence="2" id="KW-1133">Transmembrane helix</keyword>
<dbReference type="AlphaFoldDB" id="B0DC65"/>
<evidence type="ECO:0000256" key="2">
    <source>
        <dbReference type="SAM" id="Phobius"/>
    </source>
</evidence>
<dbReference type="HOGENOM" id="CLU_797098_0_0_1"/>
<evidence type="ECO:0000256" key="1">
    <source>
        <dbReference type="SAM" id="MobiDB-lite"/>
    </source>
</evidence>
<evidence type="ECO:0000313" key="4">
    <source>
        <dbReference type="Proteomes" id="UP000001194"/>
    </source>
</evidence>
<feature type="region of interest" description="Disordered" evidence="1">
    <location>
        <begin position="217"/>
        <end position="244"/>
    </location>
</feature>
<feature type="transmembrane region" description="Helical" evidence="2">
    <location>
        <begin position="252"/>
        <end position="269"/>
    </location>
</feature>
<evidence type="ECO:0000313" key="3">
    <source>
        <dbReference type="EMBL" id="EDR07839.1"/>
    </source>
</evidence>
<feature type="compositionally biased region" description="Low complexity" evidence="1">
    <location>
        <begin position="229"/>
        <end position="240"/>
    </location>
</feature>
<dbReference type="KEGG" id="lbc:LACBIDRAFT_327581"/>
<dbReference type="GeneID" id="6077211"/>
<dbReference type="OrthoDB" id="3243413at2759"/>
<reference evidence="3 4" key="1">
    <citation type="journal article" date="2008" name="Nature">
        <title>The genome of Laccaria bicolor provides insights into mycorrhizal symbiosis.</title>
        <authorList>
            <person name="Martin F."/>
            <person name="Aerts A."/>
            <person name="Ahren D."/>
            <person name="Brun A."/>
            <person name="Danchin E.G.J."/>
            <person name="Duchaussoy F."/>
            <person name="Gibon J."/>
            <person name="Kohler A."/>
            <person name="Lindquist E."/>
            <person name="Pereda V."/>
            <person name="Salamov A."/>
            <person name="Shapiro H.J."/>
            <person name="Wuyts J."/>
            <person name="Blaudez D."/>
            <person name="Buee M."/>
            <person name="Brokstein P."/>
            <person name="Canbaeck B."/>
            <person name="Cohen D."/>
            <person name="Courty P.E."/>
            <person name="Coutinho P.M."/>
            <person name="Delaruelle C."/>
            <person name="Detter J.C."/>
            <person name="Deveau A."/>
            <person name="DiFazio S."/>
            <person name="Duplessis S."/>
            <person name="Fraissinet-Tachet L."/>
            <person name="Lucic E."/>
            <person name="Frey-Klett P."/>
            <person name="Fourrey C."/>
            <person name="Feussner I."/>
            <person name="Gay G."/>
            <person name="Grimwood J."/>
            <person name="Hoegger P.J."/>
            <person name="Jain P."/>
            <person name="Kilaru S."/>
            <person name="Labbe J."/>
            <person name="Lin Y.C."/>
            <person name="Legue V."/>
            <person name="Le Tacon F."/>
            <person name="Marmeisse R."/>
            <person name="Melayah D."/>
            <person name="Montanini B."/>
            <person name="Muratet M."/>
            <person name="Nehls U."/>
            <person name="Niculita-Hirzel H."/>
            <person name="Oudot-Le Secq M.P."/>
            <person name="Peter M."/>
            <person name="Quesneville H."/>
            <person name="Rajashekar B."/>
            <person name="Reich M."/>
            <person name="Rouhier N."/>
            <person name="Schmutz J."/>
            <person name="Yin T."/>
            <person name="Chalot M."/>
            <person name="Henrissat B."/>
            <person name="Kuees U."/>
            <person name="Lucas S."/>
            <person name="Van de Peer Y."/>
            <person name="Podila G.K."/>
            <person name="Polle A."/>
            <person name="Pukkila P.J."/>
            <person name="Richardson P.M."/>
            <person name="Rouze P."/>
            <person name="Sanders I.R."/>
            <person name="Stajich J.E."/>
            <person name="Tunlid A."/>
            <person name="Tuskan G."/>
            <person name="Grigoriev I.V."/>
        </authorList>
    </citation>
    <scope>NUCLEOTIDE SEQUENCE [LARGE SCALE GENOMIC DNA]</scope>
    <source>
        <strain evidence="4">S238N-H82 / ATCC MYA-4686</strain>
    </source>
</reference>
<organism evidence="4">
    <name type="scientific">Laccaria bicolor (strain S238N-H82 / ATCC MYA-4686)</name>
    <name type="common">Bicoloured deceiver</name>
    <name type="synonym">Laccaria laccata var. bicolor</name>
    <dbReference type="NCBI Taxonomy" id="486041"/>
    <lineage>
        <taxon>Eukaryota</taxon>
        <taxon>Fungi</taxon>
        <taxon>Dikarya</taxon>
        <taxon>Basidiomycota</taxon>
        <taxon>Agaricomycotina</taxon>
        <taxon>Agaricomycetes</taxon>
        <taxon>Agaricomycetidae</taxon>
        <taxon>Agaricales</taxon>
        <taxon>Agaricineae</taxon>
        <taxon>Hydnangiaceae</taxon>
        <taxon>Laccaria</taxon>
    </lineage>
</organism>
<dbReference type="EMBL" id="DS547103">
    <property type="protein sequence ID" value="EDR07839.1"/>
    <property type="molecule type" value="Genomic_DNA"/>
</dbReference>
<proteinExistence type="predicted"/>
<feature type="transmembrane region" description="Helical" evidence="2">
    <location>
        <begin position="281"/>
        <end position="306"/>
    </location>
</feature>
<dbReference type="Proteomes" id="UP000001194">
    <property type="component" value="Unassembled WGS sequence"/>
</dbReference>
<gene>
    <name evidence="3" type="ORF">LACBIDRAFT_327581</name>
</gene>